<dbReference type="GO" id="GO:0005524">
    <property type="term" value="F:ATP binding"/>
    <property type="evidence" value="ECO:0007669"/>
    <property type="project" value="UniProtKB-KW"/>
</dbReference>
<feature type="domain" description="ATPase AAA-type core" evidence="3">
    <location>
        <begin position="47"/>
        <end position="126"/>
    </location>
</feature>
<accession>A0A1B6H2Z5</accession>
<proteinExistence type="predicted"/>
<feature type="non-terminal residue" evidence="4">
    <location>
        <position position="1"/>
    </location>
</feature>
<evidence type="ECO:0000256" key="1">
    <source>
        <dbReference type="ARBA" id="ARBA00022741"/>
    </source>
</evidence>
<keyword evidence="2" id="KW-0067">ATP-binding</keyword>
<dbReference type="PANTHER" id="PTHR23077:SF171">
    <property type="entry name" value="NUCLEAR VALOSIN-CONTAINING PROTEIN-LIKE"/>
    <property type="match status" value="1"/>
</dbReference>
<evidence type="ECO:0000256" key="2">
    <source>
        <dbReference type="ARBA" id="ARBA00022840"/>
    </source>
</evidence>
<evidence type="ECO:0000313" key="4">
    <source>
        <dbReference type="EMBL" id="JAS69046.1"/>
    </source>
</evidence>
<dbReference type="EMBL" id="GECZ01000723">
    <property type="protein sequence ID" value="JAS69046.1"/>
    <property type="molecule type" value="Transcribed_RNA"/>
</dbReference>
<dbReference type="SUPFAM" id="SSF52540">
    <property type="entry name" value="P-loop containing nucleoside triphosphate hydrolases"/>
    <property type="match status" value="1"/>
</dbReference>
<sequence length="133" mass="14055">TFEQIYTSRNDLPILGGLEQPKHDLTELVKTVEGSTINPSLPSYKKVLILGPTGCGKTALVQRVANDCGLVLRTVVGSELSSPLPGEAEGALTAVFDECRLLAQECTGGCVLLLDQVESVCGRPGDSTESHVM</sequence>
<reference evidence="4" key="1">
    <citation type="submission" date="2015-11" db="EMBL/GenBank/DDBJ databases">
        <title>De novo transcriptome assembly of four potential Pierce s Disease insect vectors from Arizona vineyards.</title>
        <authorList>
            <person name="Tassone E.E."/>
        </authorList>
    </citation>
    <scope>NUCLEOTIDE SEQUENCE</scope>
</reference>
<dbReference type="InterPro" id="IPR050168">
    <property type="entry name" value="AAA_ATPase_domain"/>
</dbReference>
<dbReference type="GO" id="GO:0016887">
    <property type="term" value="F:ATP hydrolysis activity"/>
    <property type="evidence" value="ECO:0007669"/>
    <property type="project" value="InterPro"/>
</dbReference>
<feature type="non-terminal residue" evidence="4">
    <location>
        <position position="133"/>
    </location>
</feature>
<protein>
    <recommendedName>
        <fullName evidence="3">ATPase AAA-type core domain-containing protein</fullName>
    </recommendedName>
</protein>
<dbReference type="Pfam" id="PF00004">
    <property type="entry name" value="AAA"/>
    <property type="match status" value="1"/>
</dbReference>
<dbReference type="Gene3D" id="3.40.50.300">
    <property type="entry name" value="P-loop containing nucleotide triphosphate hydrolases"/>
    <property type="match status" value="1"/>
</dbReference>
<name>A0A1B6H2Z5_9HEMI</name>
<evidence type="ECO:0000259" key="3">
    <source>
        <dbReference type="Pfam" id="PF00004"/>
    </source>
</evidence>
<dbReference type="PANTHER" id="PTHR23077">
    <property type="entry name" value="AAA-FAMILY ATPASE"/>
    <property type="match status" value="1"/>
</dbReference>
<dbReference type="AlphaFoldDB" id="A0A1B6H2Z5"/>
<gene>
    <name evidence="4" type="ORF">g.8363</name>
</gene>
<dbReference type="InterPro" id="IPR027417">
    <property type="entry name" value="P-loop_NTPase"/>
</dbReference>
<keyword evidence="1" id="KW-0547">Nucleotide-binding</keyword>
<organism evidence="4">
    <name type="scientific">Cuerna arida</name>
    <dbReference type="NCBI Taxonomy" id="1464854"/>
    <lineage>
        <taxon>Eukaryota</taxon>
        <taxon>Metazoa</taxon>
        <taxon>Ecdysozoa</taxon>
        <taxon>Arthropoda</taxon>
        <taxon>Hexapoda</taxon>
        <taxon>Insecta</taxon>
        <taxon>Pterygota</taxon>
        <taxon>Neoptera</taxon>
        <taxon>Paraneoptera</taxon>
        <taxon>Hemiptera</taxon>
        <taxon>Auchenorrhyncha</taxon>
        <taxon>Membracoidea</taxon>
        <taxon>Cicadellidae</taxon>
        <taxon>Cicadellinae</taxon>
        <taxon>Proconiini</taxon>
        <taxon>Cuerna</taxon>
    </lineage>
</organism>
<dbReference type="InterPro" id="IPR003959">
    <property type="entry name" value="ATPase_AAA_core"/>
</dbReference>